<evidence type="ECO:0000256" key="1">
    <source>
        <dbReference type="ARBA" id="ARBA00001961"/>
    </source>
</evidence>
<gene>
    <name evidence="8" type="ORF">C4F51_06230</name>
</gene>
<keyword evidence="3" id="KW-0847">Vitamin C</keyword>
<dbReference type="Pfam" id="PF13640">
    <property type="entry name" value="2OG-FeII_Oxy_3"/>
    <property type="match status" value="1"/>
</dbReference>
<dbReference type="InterPro" id="IPR044862">
    <property type="entry name" value="Pro_4_hyd_alph_FE2OG_OXY"/>
</dbReference>
<protein>
    <submittedName>
        <fullName evidence="8">2OG-Fe(II) oxygenase</fullName>
    </submittedName>
</protein>
<dbReference type="InterPro" id="IPR051559">
    <property type="entry name" value="HIF_prolyl_hydroxylases"/>
</dbReference>
<keyword evidence="4" id="KW-0223">Dioxygenase</keyword>
<evidence type="ECO:0000256" key="2">
    <source>
        <dbReference type="ARBA" id="ARBA00022723"/>
    </source>
</evidence>
<keyword evidence="6" id="KW-0408">Iron</keyword>
<evidence type="ECO:0000256" key="5">
    <source>
        <dbReference type="ARBA" id="ARBA00023002"/>
    </source>
</evidence>
<dbReference type="Proteomes" id="UP000652567">
    <property type="component" value="Unassembled WGS sequence"/>
</dbReference>
<evidence type="ECO:0000313" key="9">
    <source>
        <dbReference type="Proteomes" id="UP000652567"/>
    </source>
</evidence>
<evidence type="ECO:0000256" key="3">
    <source>
        <dbReference type="ARBA" id="ARBA00022896"/>
    </source>
</evidence>
<evidence type="ECO:0000256" key="4">
    <source>
        <dbReference type="ARBA" id="ARBA00022964"/>
    </source>
</evidence>
<sequence>MITDDFEALLDDLAEALVRDGYRILPLHLPSGLTDRLWQELQDLPDNELKVAGIGRQDDFQLNRDIRRDKIHWFTGETATQQDFLDWMEQLRAGLNRRLFLGLFDYESHFASYGPGAFYKKHLDAFKNLSSPLQANRVLSTVLYLNRDWQPGDGGELLLFNDDDTCLLETVTPDYGKLIIFLSERFPHEVAVARRERQSIAGWFRTQGAL</sequence>
<dbReference type="GO" id="GO:0071456">
    <property type="term" value="P:cellular response to hypoxia"/>
    <property type="evidence" value="ECO:0007669"/>
    <property type="project" value="TreeGrafter"/>
</dbReference>
<keyword evidence="9" id="KW-1185">Reference proteome</keyword>
<dbReference type="GO" id="GO:0008198">
    <property type="term" value="F:ferrous iron binding"/>
    <property type="evidence" value="ECO:0007669"/>
    <property type="project" value="TreeGrafter"/>
</dbReference>
<organism evidence="8 9">
    <name type="scientific">Cellvibrio polysaccharolyticus</name>
    <dbReference type="NCBI Taxonomy" id="2082724"/>
    <lineage>
        <taxon>Bacteria</taxon>
        <taxon>Pseudomonadati</taxon>
        <taxon>Pseudomonadota</taxon>
        <taxon>Gammaproteobacteria</taxon>
        <taxon>Cellvibrionales</taxon>
        <taxon>Cellvibrionaceae</taxon>
        <taxon>Cellvibrio</taxon>
    </lineage>
</organism>
<dbReference type="InterPro" id="IPR005123">
    <property type="entry name" value="Oxoglu/Fe-dep_dioxygenase_dom"/>
</dbReference>
<dbReference type="SMART" id="SM00702">
    <property type="entry name" value="P4Hc"/>
    <property type="match status" value="1"/>
</dbReference>
<dbReference type="GO" id="GO:0031418">
    <property type="term" value="F:L-ascorbic acid binding"/>
    <property type="evidence" value="ECO:0007669"/>
    <property type="project" value="UniProtKB-KW"/>
</dbReference>
<evidence type="ECO:0000259" key="7">
    <source>
        <dbReference type="PROSITE" id="PS51471"/>
    </source>
</evidence>
<evidence type="ECO:0000256" key="6">
    <source>
        <dbReference type="ARBA" id="ARBA00023004"/>
    </source>
</evidence>
<dbReference type="PANTHER" id="PTHR12907:SF26">
    <property type="entry name" value="HIF PROLYL HYDROXYLASE, ISOFORM C"/>
    <property type="match status" value="1"/>
</dbReference>
<reference evidence="8" key="1">
    <citation type="submission" date="2018-07" db="EMBL/GenBank/DDBJ databases">
        <title>Genome assembly of strain Ka43.</title>
        <authorList>
            <person name="Kukolya J."/>
            <person name="Nagy I."/>
            <person name="Horvath B."/>
            <person name="Toth A."/>
        </authorList>
    </citation>
    <scope>NUCLEOTIDE SEQUENCE</scope>
    <source>
        <strain evidence="8">KB43</strain>
    </source>
</reference>
<name>A0A928V0Z3_9GAMM</name>
<accession>A0A928V0Z3</accession>
<dbReference type="AlphaFoldDB" id="A0A928V0Z3"/>
<evidence type="ECO:0000313" key="8">
    <source>
        <dbReference type="EMBL" id="MBE8716785.1"/>
    </source>
</evidence>
<dbReference type="PANTHER" id="PTHR12907">
    <property type="entry name" value="EGL NINE HOMOLOG-RELATED"/>
    <property type="match status" value="1"/>
</dbReference>
<dbReference type="InterPro" id="IPR006620">
    <property type="entry name" value="Pro_4_hyd_alph"/>
</dbReference>
<comment type="cofactor">
    <cofactor evidence="1">
        <name>L-ascorbate</name>
        <dbReference type="ChEBI" id="CHEBI:38290"/>
    </cofactor>
</comment>
<proteinExistence type="predicted"/>
<comment type="caution">
    <text evidence="8">The sequence shown here is derived from an EMBL/GenBank/DDBJ whole genome shotgun (WGS) entry which is preliminary data.</text>
</comment>
<keyword evidence="2" id="KW-0479">Metal-binding</keyword>
<dbReference type="PROSITE" id="PS51471">
    <property type="entry name" value="FE2OG_OXY"/>
    <property type="match status" value="1"/>
</dbReference>
<keyword evidence="5" id="KW-0560">Oxidoreductase</keyword>
<dbReference type="EMBL" id="PRDL01000001">
    <property type="protein sequence ID" value="MBE8716785.1"/>
    <property type="molecule type" value="Genomic_DNA"/>
</dbReference>
<dbReference type="GO" id="GO:0031543">
    <property type="term" value="F:peptidyl-proline dioxygenase activity"/>
    <property type="evidence" value="ECO:0007669"/>
    <property type="project" value="TreeGrafter"/>
</dbReference>
<dbReference type="Gene3D" id="2.60.120.620">
    <property type="entry name" value="q2cbj1_9rhob like domain"/>
    <property type="match status" value="1"/>
</dbReference>
<feature type="domain" description="Fe2OG dioxygenase" evidence="7">
    <location>
        <begin position="99"/>
        <end position="206"/>
    </location>
</feature>